<dbReference type="Pfam" id="PF13581">
    <property type="entry name" value="HATPase_c_2"/>
    <property type="match status" value="1"/>
</dbReference>
<dbReference type="InterPro" id="IPR050267">
    <property type="entry name" value="Anti-sigma-factor_SerPK"/>
</dbReference>
<evidence type="ECO:0000256" key="1">
    <source>
        <dbReference type="ARBA" id="ARBA00022527"/>
    </source>
</evidence>
<dbReference type="InterPro" id="IPR036890">
    <property type="entry name" value="HATPase_C_sf"/>
</dbReference>
<dbReference type="RefSeq" id="WP_380824394.1">
    <property type="nucleotide sequence ID" value="NZ_JBHTCG010000002.1"/>
</dbReference>
<proteinExistence type="predicted"/>
<evidence type="ECO:0000313" key="4">
    <source>
        <dbReference type="Proteomes" id="UP001596496"/>
    </source>
</evidence>
<feature type="domain" description="Histidine kinase/HSP90-like ATPase" evidence="2">
    <location>
        <begin position="23"/>
        <end position="141"/>
    </location>
</feature>
<dbReference type="EMBL" id="JBHTCG010000002">
    <property type="protein sequence ID" value="MFC7381468.1"/>
    <property type="molecule type" value="Genomic_DNA"/>
</dbReference>
<reference evidence="4" key="1">
    <citation type="journal article" date="2019" name="Int. J. Syst. Evol. Microbiol.">
        <title>The Global Catalogue of Microorganisms (GCM) 10K type strain sequencing project: providing services to taxonomists for standard genome sequencing and annotation.</title>
        <authorList>
            <consortium name="The Broad Institute Genomics Platform"/>
            <consortium name="The Broad Institute Genome Sequencing Center for Infectious Disease"/>
            <person name="Wu L."/>
            <person name="Ma J."/>
        </authorList>
    </citation>
    <scope>NUCLEOTIDE SEQUENCE [LARGE SCALE GENOMIC DNA]</scope>
    <source>
        <strain evidence="4">CECT 7649</strain>
    </source>
</reference>
<keyword evidence="1" id="KW-0723">Serine/threonine-protein kinase</keyword>
<keyword evidence="3" id="KW-0067">ATP-binding</keyword>
<sequence length="154" mass="16841">MPMCEDAFGAAPVVRLLERAAFSAAEGSVPEARKWAAKVLEGHPRRDDALLLLSETFTNAVVHTRSTVIGVVLLGEEDQRLQVEVVSEGAETLPCTCRRVSVDAAAPAEWGELAESGRGVRLVRAIADQWGYIEDRPRCVVWFVLHPHPNADQT</sequence>
<dbReference type="GO" id="GO:0005524">
    <property type="term" value="F:ATP binding"/>
    <property type="evidence" value="ECO:0007669"/>
    <property type="project" value="UniProtKB-KW"/>
</dbReference>
<accession>A0ABW2NXZ0</accession>
<evidence type="ECO:0000259" key="2">
    <source>
        <dbReference type="Pfam" id="PF13581"/>
    </source>
</evidence>
<comment type="caution">
    <text evidence="3">The sequence shown here is derived from an EMBL/GenBank/DDBJ whole genome shotgun (WGS) entry which is preliminary data.</text>
</comment>
<organism evidence="3 4">
    <name type="scientific">Sphaerisporangium rhizosphaerae</name>
    <dbReference type="NCBI Taxonomy" id="2269375"/>
    <lineage>
        <taxon>Bacteria</taxon>
        <taxon>Bacillati</taxon>
        <taxon>Actinomycetota</taxon>
        <taxon>Actinomycetes</taxon>
        <taxon>Streptosporangiales</taxon>
        <taxon>Streptosporangiaceae</taxon>
        <taxon>Sphaerisporangium</taxon>
    </lineage>
</organism>
<dbReference type="InterPro" id="IPR003594">
    <property type="entry name" value="HATPase_dom"/>
</dbReference>
<dbReference type="CDD" id="cd16936">
    <property type="entry name" value="HATPase_RsbW-like"/>
    <property type="match status" value="1"/>
</dbReference>
<evidence type="ECO:0000313" key="3">
    <source>
        <dbReference type="EMBL" id="MFC7381468.1"/>
    </source>
</evidence>
<keyword evidence="1" id="KW-0418">Kinase</keyword>
<dbReference type="Proteomes" id="UP001596496">
    <property type="component" value="Unassembled WGS sequence"/>
</dbReference>
<name>A0ABW2NXZ0_9ACTN</name>
<protein>
    <submittedName>
        <fullName evidence="3">ATP-binding protein</fullName>
    </submittedName>
</protein>
<dbReference type="Gene3D" id="3.30.565.10">
    <property type="entry name" value="Histidine kinase-like ATPase, C-terminal domain"/>
    <property type="match status" value="1"/>
</dbReference>
<gene>
    <name evidence="3" type="ORF">ACFQSB_04555</name>
</gene>
<dbReference type="PANTHER" id="PTHR35526:SF3">
    <property type="entry name" value="ANTI-SIGMA-F FACTOR RSBW"/>
    <property type="match status" value="1"/>
</dbReference>
<keyword evidence="3" id="KW-0547">Nucleotide-binding</keyword>
<keyword evidence="1" id="KW-0808">Transferase</keyword>
<keyword evidence="4" id="KW-1185">Reference proteome</keyword>
<dbReference type="PANTHER" id="PTHR35526">
    <property type="entry name" value="ANTI-SIGMA-F FACTOR RSBW-RELATED"/>
    <property type="match status" value="1"/>
</dbReference>